<dbReference type="OrthoDB" id="1432119at2"/>
<proteinExistence type="predicted"/>
<dbReference type="Proteomes" id="UP000192393">
    <property type="component" value="Unassembled WGS sequence"/>
</dbReference>
<evidence type="ECO:0000313" key="2">
    <source>
        <dbReference type="Proteomes" id="UP000192393"/>
    </source>
</evidence>
<dbReference type="AlphaFoldDB" id="A0A1W1Y995"/>
<organism evidence="1 2">
    <name type="scientific">Moheibacter sediminis</name>
    <dbReference type="NCBI Taxonomy" id="1434700"/>
    <lineage>
        <taxon>Bacteria</taxon>
        <taxon>Pseudomonadati</taxon>
        <taxon>Bacteroidota</taxon>
        <taxon>Flavobacteriia</taxon>
        <taxon>Flavobacteriales</taxon>
        <taxon>Weeksellaceae</taxon>
        <taxon>Moheibacter</taxon>
    </lineage>
</organism>
<dbReference type="RefSeq" id="WP_084015333.1">
    <property type="nucleotide sequence ID" value="NZ_FWXS01000001.1"/>
</dbReference>
<name>A0A1W1Y995_9FLAO</name>
<gene>
    <name evidence="1" type="ORF">SAMN06296427_101114</name>
</gene>
<dbReference type="EMBL" id="FWXS01000001">
    <property type="protein sequence ID" value="SMC32716.1"/>
    <property type="molecule type" value="Genomic_DNA"/>
</dbReference>
<reference evidence="1 2" key="1">
    <citation type="submission" date="2017-04" db="EMBL/GenBank/DDBJ databases">
        <authorList>
            <person name="Afonso C.L."/>
            <person name="Miller P.J."/>
            <person name="Scott M.A."/>
            <person name="Spackman E."/>
            <person name="Goraichik I."/>
            <person name="Dimitrov K.M."/>
            <person name="Suarez D.L."/>
            <person name="Swayne D.E."/>
        </authorList>
    </citation>
    <scope>NUCLEOTIDE SEQUENCE [LARGE SCALE GENOMIC DNA]</scope>
    <source>
        <strain evidence="1 2">CGMCC 1.12708</strain>
    </source>
</reference>
<evidence type="ECO:0000313" key="1">
    <source>
        <dbReference type="EMBL" id="SMC32716.1"/>
    </source>
</evidence>
<keyword evidence="2" id="KW-1185">Reference proteome</keyword>
<accession>A0A1W1Y995</accession>
<sequence>MTFPKEFKEAISELPSIEKDRLILRLLKKDIPLANRLLFELVSDSTVEEEREKTKERLSKLIERVSKNFYTPDYLNVEIRSMSGEINEHVFTTKDKLGEISLNLYIIKEILERNKQKLSSFNYQKSRKFYIGIMARMFKILILIKKLHEDYFLEFKDDLEEIGNLILENSNLQKTAIDNGFNIHWLIDGTIPDEIEKIVKQIRANGLLK</sequence>
<protein>
    <submittedName>
        <fullName evidence="1">Uncharacterized protein</fullName>
    </submittedName>
</protein>
<dbReference type="STRING" id="1434700.SAMN06296427_101114"/>